<dbReference type="PATRIC" id="fig|645517.4.peg.707"/>
<accession>A0A1C7D6D8</accession>
<dbReference type="KEGG" id="anh:A6F65_00706"/>
<dbReference type="EC" id="1.3.1.-" evidence="2"/>
<dbReference type="OrthoDB" id="4420885at2"/>
<dbReference type="PANTHER" id="PTHR12286:SF5">
    <property type="entry name" value="SACCHAROPINE DEHYDROGENASE-LIKE OXIDOREDUCTASE"/>
    <property type="match status" value="1"/>
</dbReference>
<dbReference type="GO" id="GO:0016491">
    <property type="term" value="F:oxidoreductase activity"/>
    <property type="evidence" value="ECO:0007669"/>
    <property type="project" value="UniProtKB-KW"/>
</dbReference>
<dbReference type="RefSeq" id="WP_067786017.1">
    <property type="nucleotide sequence ID" value="NZ_CP016545.1"/>
</dbReference>
<dbReference type="AlphaFoldDB" id="A0A1C7D6D8"/>
<reference evidence="2 3" key="1">
    <citation type="submission" date="2016-07" db="EMBL/GenBank/DDBJ databases">
        <title>Complete genome sequence of Altererythrobacter namhicola JCM 16345T, containing esterase-encoding genes.</title>
        <authorList>
            <person name="Cheng H."/>
            <person name="Wu Y.-H."/>
            <person name="Jian S.-L."/>
            <person name="Huo Y.-Y."/>
            <person name="Wang C.-S."/>
            <person name="Xu X.-W."/>
        </authorList>
    </citation>
    <scope>NUCLEOTIDE SEQUENCE [LARGE SCALE GENOMIC DNA]</scope>
    <source>
        <strain evidence="2 3">JCM 16345</strain>
    </source>
</reference>
<gene>
    <name evidence="2" type="ORF">A6F65_00706</name>
</gene>
<name>A0A1C7D6D8_9SPHN</name>
<dbReference type="SUPFAM" id="SSF51735">
    <property type="entry name" value="NAD(P)-binding Rossmann-fold domains"/>
    <property type="match status" value="1"/>
</dbReference>
<sequence length="396" mass="42334">MSEHPEFDLIVYGATGYTGRLVAQYLHEHYSGRDDGPTWAMAGRNLQKLNAVRSEMGIPDSVMLVVADASAPETLDAMVERTKVVVTTVGPYQLYGEPLLAACVKSGTHYADLCGEPAWMAQMIEKYGAAAEASGARIAFSSGFDSIPFDLGVLMLQEEAKSRFGKPFQRVKGRVRKMQGTFSGGTAASFKASIAAAMKDPSLFKLSADPFALTPGFSGPDQPGGLIPVYDDQLESWCAPFIMATINTKNVHRTNFLRDFPYGEDFRYDEMVLTSPGEMGKTAAKAMTAALKAPFSDGGPKPGEGPTEEERENGFYDILFVGNNPDGTSLRYGVKGKYDPGYGSTCRMLAQTGIGLLEGSGKGGIGTPGSHLGASLVDRLREHADISFGVEDAPTG</sequence>
<feature type="domain" description="Saccharopine dehydrogenase NADP binding" evidence="1">
    <location>
        <begin position="10"/>
        <end position="136"/>
    </location>
</feature>
<dbReference type="STRING" id="645517.A6F65_00706"/>
<dbReference type="GO" id="GO:0005886">
    <property type="term" value="C:plasma membrane"/>
    <property type="evidence" value="ECO:0007669"/>
    <property type="project" value="TreeGrafter"/>
</dbReference>
<proteinExistence type="predicted"/>
<organism evidence="2 3">
    <name type="scientific">Paraurantiacibacter namhicola</name>
    <dbReference type="NCBI Taxonomy" id="645517"/>
    <lineage>
        <taxon>Bacteria</taxon>
        <taxon>Pseudomonadati</taxon>
        <taxon>Pseudomonadota</taxon>
        <taxon>Alphaproteobacteria</taxon>
        <taxon>Sphingomonadales</taxon>
        <taxon>Erythrobacteraceae</taxon>
        <taxon>Paraurantiacibacter</taxon>
    </lineage>
</organism>
<dbReference type="GO" id="GO:0009247">
    <property type="term" value="P:glycolipid biosynthetic process"/>
    <property type="evidence" value="ECO:0007669"/>
    <property type="project" value="TreeGrafter"/>
</dbReference>
<dbReference type="EMBL" id="CP016545">
    <property type="protein sequence ID" value="ANU07027.1"/>
    <property type="molecule type" value="Genomic_DNA"/>
</dbReference>
<evidence type="ECO:0000259" key="1">
    <source>
        <dbReference type="Pfam" id="PF03435"/>
    </source>
</evidence>
<dbReference type="InterPro" id="IPR051276">
    <property type="entry name" value="Saccharopine_DH-like_oxidrdct"/>
</dbReference>
<evidence type="ECO:0000313" key="3">
    <source>
        <dbReference type="Proteomes" id="UP000092698"/>
    </source>
</evidence>
<dbReference type="Gene3D" id="3.40.50.720">
    <property type="entry name" value="NAD(P)-binding Rossmann-like Domain"/>
    <property type="match status" value="1"/>
</dbReference>
<keyword evidence="2" id="KW-0560">Oxidoreductase</keyword>
<dbReference type="InterPro" id="IPR036291">
    <property type="entry name" value="NAD(P)-bd_dom_sf"/>
</dbReference>
<dbReference type="Proteomes" id="UP000092698">
    <property type="component" value="Chromosome"/>
</dbReference>
<keyword evidence="3" id="KW-1185">Reference proteome</keyword>
<dbReference type="InterPro" id="IPR005097">
    <property type="entry name" value="Sacchrp_dh_NADP-bd"/>
</dbReference>
<dbReference type="Pfam" id="PF03435">
    <property type="entry name" value="Sacchrp_dh_NADP"/>
    <property type="match status" value="1"/>
</dbReference>
<protein>
    <submittedName>
        <fullName evidence="2">Putative trans-acting enoyl reductase</fullName>
        <ecNumber evidence="2">1.3.1.-</ecNumber>
    </submittedName>
</protein>
<evidence type="ECO:0000313" key="2">
    <source>
        <dbReference type="EMBL" id="ANU07027.1"/>
    </source>
</evidence>
<dbReference type="PANTHER" id="PTHR12286">
    <property type="entry name" value="SACCHAROPINE DEHYDROGENASE-LIKE OXIDOREDUCTASE"/>
    <property type="match status" value="1"/>
</dbReference>